<sequence length="273" mass="30873">MKKFREDAHSRLSKPSPGPNYIQDEYDFCHEDICSALIEGVPSQEEVDEATRDLQATFVQNEDSREFLDPKDREPKQESCDEVAIPDYDAECSSSKHFCHDDQVPLPPPTTSAETSSDFLKTPTSTQERMGIPGKELRPTTPPGSTTSTPATGAGSKKEWDNKNLISLAMLNILLTRYQPLIARYVTAAEAWAELNKVFEPHDIVHLRDALHTFKLKRGESMQKHISKFCLLLDQLASKGQTIPEAEAYTSLLRSLPIEYRYFFSPQESSYRV</sequence>
<feature type="compositionally biased region" description="Basic and acidic residues" evidence="1">
    <location>
        <begin position="62"/>
        <end position="79"/>
    </location>
</feature>
<organism evidence="2 3">
    <name type="scientific">Marchantia polymorpha subsp. ruderalis</name>
    <dbReference type="NCBI Taxonomy" id="1480154"/>
    <lineage>
        <taxon>Eukaryota</taxon>
        <taxon>Viridiplantae</taxon>
        <taxon>Streptophyta</taxon>
        <taxon>Embryophyta</taxon>
        <taxon>Marchantiophyta</taxon>
        <taxon>Marchantiopsida</taxon>
        <taxon>Marchantiidae</taxon>
        <taxon>Marchantiales</taxon>
        <taxon>Marchantiaceae</taxon>
        <taxon>Marchantia</taxon>
    </lineage>
</organism>
<feature type="region of interest" description="Disordered" evidence="1">
    <location>
        <begin position="104"/>
        <end position="158"/>
    </location>
</feature>
<proteinExistence type="predicted"/>
<feature type="compositionally biased region" description="Polar residues" evidence="1">
    <location>
        <begin position="111"/>
        <end position="128"/>
    </location>
</feature>
<feature type="region of interest" description="Disordered" evidence="1">
    <location>
        <begin position="1"/>
        <end position="22"/>
    </location>
</feature>
<keyword evidence="3" id="KW-1185">Reference proteome</keyword>
<feature type="region of interest" description="Disordered" evidence="1">
    <location>
        <begin position="57"/>
        <end position="81"/>
    </location>
</feature>
<feature type="compositionally biased region" description="Low complexity" evidence="1">
    <location>
        <begin position="143"/>
        <end position="155"/>
    </location>
</feature>
<evidence type="ECO:0000313" key="3">
    <source>
        <dbReference type="Proteomes" id="UP000077202"/>
    </source>
</evidence>
<dbReference type="Proteomes" id="UP000077202">
    <property type="component" value="Unassembled WGS sequence"/>
</dbReference>
<name>A0A176VP17_MARPO</name>
<reference evidence="2" key="1">
    <citation type="submission" date="2016-03" db="EMBL/GenBank/DDBJ databases">
        <title>Mechanisms controlling the formation of the plant cell surface in tip-growing cells are functionally conserved among land plants.</title>
        <authorList>
            <person name="Honkanen S."/>
            <person name="Jones V.A."/>
            <person name="Morieri G."/>
            <person name="Champion C."/>
            <person name="Hetherington A.J."/>
            <person name="Kelly S."/>
            <person name="Saint-Marcoux D."/>
            <person name="Proust H."/>
            <person name="Prescott H."/>
            <person name="Dolan L."/>
        </authorList>
    </citation>
    <scope>NUCLEOTIDE SEQUENCE [LARGE SCALE GENOMIC DNA]</scope>
    <source>
        <tissue evidence="2">Whole gametophyte</tissue>
    </source>
</reference>
<evidence type="ECO:0000256" key="1">
    <source>
        <dbReference type="SAM" id="MobiDB-lite"/>
    </source>
</evidence>
<dbReference type="AlphaFoldDB" id="A0A176VP17"/>
<protein>
    <submittedName>
        <fullName evidence="2">Uncharacterized protein</fullName>
    </submittedName>
</protein>
<accession>A0A176VP17</accession>
<comment type="caution">
    <text evidence="2">The sequence shown here is derived from an EMBL/GenBank/DDBJ whole genome shotgun (WGS) entry which is preliminary data.</text>
</comment>
<evidence type="ECO:0000313" key="2">
    <source>
        <dbReference type="EMBL" id="OAE22644.1"/>
    </source>
</evidence>
<dbReference type="Pfam" id="PF14223">
    <property type="entry name" value="Retrotran_gag_2"/>
    <property type="match status" value="1"/>
</dbReference>
<feature type="compositionally biased region" description="Basic and acidic residues" evidence="1">
    <location>
        <begin position="1"/>
        <end position="10"/>
    </location>
</feature>
<dbReference type="EMBL" id="LVLJ01003104">
    <property type="protein sequence ID" value="OAE22644.1"/>
    <property type="molecule type" value="Genomic_DNA"/>
</dbReference>
<gene>
    <name evidence="2" type="ORF">AXG93_531s1280</name>
</gene>